<evidence type="ECO:0000313" key="2">
    <source>
        <dbReference type="EMBL" id="GHE17644.1"/>
    </source>
</evidence>
<dbReference type="RefSeq" id="WP_191279574.1">
    <property type="nucleotide sequence ID" value="NZ_BNAD01000005.1"/>
</dbReference>
<evidence type="ECO:0000313" key="3">
    <source>
        <dbReference type="Proteomes" id="UP000597341"/>
    </source>
</evidence>
<protein>
    <recommendedName>
        <fullName evidence="4">VCBS repeat-containing protein</fullName>
    </recommendedName>
</protein>
<keyword evidence="1" id="KW-0472">Membrane</keyword>
<evidence type="ECO:0008006" key="4">
    <source>
        <dbReference type="Google" id="ProtNLM"/>
    </source>
</evidence>
<dbReference type="EMBL" id="BNAD01000005">
    <property type="protein sequence ID" value="GHE17644.1"/>
    <property type="molecule type" value="Genomic_DNA"/>
</dbReference>
<keyword evidence="3" id="KW-1185">Reference proteome</keyword>
<accession>A0ABQ3HNE4</accession>
<reference evidence="3" key="1">
    <citation type="journal article" date="2019" name="Int. J. Syst. Evol. Microbiol.">
        <title>The Global Catalogue of Microorganisms (GCM) 10K type strain sequencing project: providing services to taxonomists for standard genome sequencing and annotation.</title>
        <authorList>
            <consortium name="The Broad Institute Genomics Platform"/>
            <consortium name="The Broad Institute Genome Sequencing Center for Infectious Disease"/>
            <person name="Wu L."/>
            <person name="Ma J."/>
        </authorList>
    </citation>
    <scope>NUCLEOTIDE SEQUENCE [LARGE SCALE GENOMIC DNA]</scope>
    <source>
        <strain evidence="3">CGMCC 1.12791</strain>
    </source>
</reference>
<name>A0ABQ3HNE4_9ACTN</name>
<keyword evidence="1" id="KW-1133">Transmembrane helix</keyword>
<sequence length="469" mass="50619">MNPHHPATGLDERLRAALAARADLVRPEDLAPLAPVVPLRPRWRTPLLLLAAAAAVLLVLGLVLDGLGRDPRSDDVAPSPDDRVELELPADVGRDWEADEYSTPARLDLDGDGTDEKVVFLGEPSPQLDGRVRMQTTLSGSGEEAWGVTDIETTIVNALDPVDADGDGDQELVLYYDDFANGGFPLVFDLREGLLVQAVVDAPELLVRGQVPAPGGGEYYDMVRVHDYWVEDGTLWSSRSVNAYAAGTRTMTLIKPLVTVHDAWTWRLTEDGLLEPVDQGCIRHDIARDSRTPCEADSADDLPAVTEVAAESIGIGESAPVEGGFPFTVRLRAAADPRLVVEVGQGRAFELGLDVVDPRVLTTQPVSVFSDGPSVVLTSASDPGYVRVVHSDGERLRELEPTGEVALTGDASQRTWLTADGTLVTAVAGEGDTWRLWFWQWVGREEMAALPGTTVCFDDPADPATLRHC</sequence>
<organism evidence="2 3">
    <name type="scientific">Nocardioides flavus</name>
    <name type="common">ex Wang et al. 2016</name>
    <dbReference type="NCBI Taxonomy" id="2058780"/>
    <lineage>
        <taxon>Bacteria</taxon>
        <taxon>Bacillati</taxon>
        <taxon>Actinomycetota</taxon>
        <taxon>Actinomycetes</taxon>
        <taxon>Propionibacteriales</taxon>
        <taxon>Nocardioidaceae</taxon>
        <taxon>Nocardioides</taxon>
    </lineage>
</organism>
<comment type="caution">
    <text evidence="2">The sequence shown here is derived from an EMBL/GenBank/DDBJ whole genome shotgun (WGS) entry which is preliminary data.</text>
</comment>
<proteinExistence type="predicted"/>
<dbReference type="Proteomes" id="UP000597341">
    <property type="component" value="Unassembled WGS sequence"/>
</dbReference>
<keyword evidence="1" id="KW-0812">Transmembrane</keyword>
<evidence type="ECO:0000256" key="1">
    <source>
        <dbReference type="SAM" id="Phobius"/>
    </source>
</evidence>
<feature type="transmembrane region" description="Helical" evidence="1">
    <location>
        <begin position="47"/>
        <end position="64"/>
    </location>
</feature>
<gene>
    <name evidence="2" type="ORF">GCM10011376_22540</name>
</gene>